<keyword evidence="2" id="KW-1185">Reference proteome</keyword>
<reference evidence="1 2" key="1">
    <citation type="submission" date="2024-01" db="EMBL/GenBank/DDBJ databases">
        <title>Genome assemblies of Stephania.</title>
        <authorList>
            <person name="Yang L."/>
        </authorList>
    </citation>
    <scope>NUCLEOTIDE SEQUENCE [LARGE SCALE GENOMIC DNA]</scope>
    <source>
        <strain evidence="1">YNDBR</strain>
        <tissue evidence="1">Leaf</tissue>
    </source>
</reference>
<dbReference type="AlphaFoldDB" id="A0AAP0PBE3"/>
<gene>
    <name evidence="1" type="ORF">Syun_014025</name>
</gene>
<name>A0AAP0PBE3_9MAGN</name>
<dbReference type="Proteomes" id="UP001420932">
    <property type="component" value="Unassembled WGS sequence"/>
</dbReference>
<organism evidence="1 2">
    <name type="scientific">Stephania yunnanensis</name>
    <dbReference type="NCBI Taxonomy" id="152371"/>
    <lineage>
        <taxon>Eukaryota</taxon>
        <taxon>Viridiplantae</taxon>
        <taxon>Streptophyta</taxon>
        <taxon>Embryophyta</taxon>
        <taxon>Tracheophyta</taxon>
        <taxon>Spermatophyta</taxon>
        <taxon>Magnoliopsida</taxon>
        <taxon>Ranunculales</taxon>
        <taxon>Menispermaceae</taxon>
        <taxon>Menispermoideae</taxon>
        <taxon>Cissampelideae</taxon>
        <taxon>Stephania</taxon>
    </lineage>
</organism>
<protein>
    <submittedName>
        <fullName evidence="1">Uncharacterized protein</fullName>
    </submittedName>
</protein>
<comment type="caution">
    <text evidence="1">The sequence shown here is derived from an EMBL/GenBank/DDBJ whole genome shotgun (WGS) entry which is preliminary data.</text>
</comment>
<evidence type="ECO:0000313" key="1">
    <source>
        <dbReference type="EMBL" id="KAK9134695.1"/>
    </source>
</evidence>
<dbReference type="EMBL" id="JBBNAF010000006">
    <property type="protein sequence ID" value="KAK9134695.1"/>
    <property type="molecule type" value="Genomic_DNA"/>
</dbReference>
<accession>A0AAP0PBE3</accession>
<proteinExistence type="predicted"/>
<sequence>MARRPGLAPRVAPVSAPGTRAPKIAGRRLVRCIGCHSAKWGATSCNGSAHIVLRYLTRTEHLENTTYRPHVIGPDIYYFKDLGWGYGIPILKSYKRLPCRNIVDGCEKVHYVKVTFGFGYDAKIKDYKLIKIASAGNVMKKMLLKYMHVVSDLKIDDLQIARATALRDIFGSSDSGSSSYKILGGLGRIVSDQSGKEEIVVKVGQMA</sequence>
<evidence type="ECO:0000313" key="2">
    <source>
        <dbReference type="Proteomes" id="UP001420932"/>
    </source>
</evidence>